<dbReference type="EMBL" id="BEHY01000004">
    <property type="protein sequence ID" value="GBD08138.1"/>
    <property type="molecule type" value="Genomic_DNA"/>
</dbReference>
<name>A0A2H5Y472_9CHLR</name>
<proteinExistence type="predicted"/>
<evidence type="ECO:0000256" key="1">
    <source>
        <dbReference type="SAM" id="Phobius"/>
    </source>
</evidence>
<feature type="transmembrane region" description="Helical" evidence="1">
    <location>
        <begin position="261"/>
        <end position="280"/>
    </location>
</feature>
<keyword evidence="1" id="KW-0812">Transmembrane</keyword>
<feature type="transmembrane region" description="Helical" evidence="1">
    <location>
        <begin position="168"/>
        <end position="196"/>
    </location>
</feature>
<evidence type="ECO:0008006" key="4">
    <source>
        <dbReference type="Google" id="ProtNLM"/>
    </source>
</evidence>
<gene>
    <name evidence="2" type="ORF">HRbin22_00371</name>
</gene>
<sequence length="500" mass="55058">MPVRSPGFWRSITPAHLLALTALVGIFMFVSTHPIRPHDFWWHLAVGREILRTGRIPTVDTFSYTRFGAPYPSYAMFWLADALMYGLYTLGGPALIVFAHSLLLTSAYGLILWTAWEASGPRAAALGILVAAALGLDDWNVRPQAFAFLAGALFLRGLAGLERSPRWLWIFPLGMALWVNTHGSFPLGLLLVGLTLVGKALEGWIRGERGIPVRRFLQTFGLTALATGLNPRGFGVYAYLMRMARNPVIRTMVPEWAPPGLDRHGLLFYAAVMLMGLLLVIPPRRLPPHHLLIAGAFALLGFQTSRGVVWFGMVAAPILAARIQVLWPERPGRTGIPLLNGLFLGLLGGMALAALPWFKAWWPVSPAKAGLISMETPVAATAFLLRERPPGPLFHALSFGSYLIWAAHPDYPVFVDTRLELYPMAIWQDYLAISAAAPGWEDRLARYGVCLLMLSPMEQPALVEAVARSPRWERVYQDEAASIWIRKGDACGGPSGFRAP</sequence>
<comment type="caution">
    <text evidence="2">The sequence shown here is derived from an EMBL/GenBank/DDBJ whole genome shotgun (WGS) entry which is preliminary data.</text>
</comment>
<reference evidence="3" key="1">
    <citation type="submission" date="2017-09" db="EMBL/GenBank/DDBJ databases">
        <title>Metaegenomics of thermophilic ammonia-oxidizing enrichment culture.</title>
        <authorList>
            <person name="Kato S."/>
            <person name="Suzuki K."/>
        </authorList>
    </citation>
    <scope>NUCLEOTIDE SEQUENCE [LARGE SCALE GENOMIC DNA]</scope>
</reference>
<protein>
    <recommendedName>
        <fullName evidence="4">Glycosyltransferase RgtA/B/C/D-like domain-containing protein</fullName>
    </recommendedName>
</protein>
<feature type="transmembrane region" description="Helical" evidence="1">
    <location>
        <begin position="12"/>
        <end position="30"/>
    </location>
</feature>
<feature type="transmembrane region" description="Helical" evidence="1">
    <location>
        <begin position="145"/>
        <end position="161"/>
    </location>
</feature>
<keyword evidence="1" id="KW-0472">Membrane</keyword>
<organism evidence="2 3">
    <name type="scientific">Candidatus Thermoflexus japonica</name>
    <dbReference type="NCBI Taxonomy" id="2035417"/>
    <lineage>
        <taxon>Bacteria</taxon>
        <taxon>Bacillati</taxon>
        <taxon>Chloroflexota</taxon>
        <taxon>Thermoflexia</taxon>
        <taxon>Thermoflexales</taxon>
        <taxon>Thermoflexaceae</taxon>
        <taxon>Thermoflexus</taxon>
    </lineage>
</organism>
<feature type="transmembrane region" description="Helical" evidence="1">
    <location>
        <begin position="216"/>
        <end position="240"/>
    </location>
</feature>
<keyword evidence="1" id="KW-1133">Transmembrane helix</keyword>
<dbReference type="Proteomes" id="UP000236642">
    <property type="component" value="Unassembled WGS sequence"/>
</dbReference>
<feature type="transmembrane region" description="Helical" evidence="1">
    <location>
        <begin position="339"/>
        <end position="358"/>
    </location>
</feature>
<evidence type="ECO:0000313" key="3">
    <source>
        <dbReference type="Proteomes" id="UP000236642"/>
    </source>
</evidence>
<accession>A0A2H5Y472</accession>
<dbReference type="AlphaFoldDB" id="A0A2H5Y472"/>
<evidence type="ECO:0000313" key="2">
    <source>
        <dbReference type="EMBL" id="GBD08138.1"/>
    </source>
</evidence>